<organism evidence="2 3">
    <name type="scientific">Kineosporia mesophila</name>
    <dbReference type="NCBI Taxonomy" id="566012"/>
    <lineage>
        <taxon>Bacteria</taxon>
        <taxon>Bacillati</taxon>
        <taxon>Actinomycetota</taxon>
        <taxon>Actinomycetes</taxon>
        <taxon>Kineosporiales</taxon>
        <taxon>Kineosporiaceae</taxon>
        <taxon>Kineosporia</taxon>
    </lineage>
</organism>
<feature type="compositionally biased region" description="Basic and acidic residues" evidence="1">
    <location>
        <begin position="123"/>
        <end position="140"/>
    </location>
</feature>
<evidence type="ECO:0000313" key="3">
    <source>
        <dbReference type="Proteomes" id="UP001501074"/>
    </source>
</evidence>
<evidence type="ECO:0008006" key="4">
    <source>
        <dbReference type="Google" id="ProtNLM"/>
    </source>
</evidence>
<reference evidence="3" key="1">
    <citation type="journal article" date="2019" name="Int. J. Syst. Evol. Microbiol.">
        <title>The Global Catalogue of Microorganisms (GCM) 10K type strain sequencing project: providing services to taxonomists for standard genome sequencing and annotation.</title>
        <authorList>
            <consortium name="The Broad Institute Genomics Platform"/>
            <consortium name="The Broad Institute Genome Sequencing Center for Infectious Disease"/>
            <person name="Wu L."/>
            <person name="Ma J."/>
        </authorList>
    </citation>
    <scope>NUCLEOTIDE SEQUENCE [LARGE SCALE GENOMIC DNA]</scope>
    <source>
        <strain evidence="3">JCM 16902</strain>
    </source>
</reference>
<feature type="compositionally biased region" description="Basic and acidic residues" evidence="1">
    <location>
        <begin position="99"/>
        <end position="115"/>
    </location>
</feature>
<gene>
    <name evidence="2" type="ORF">GCM10022223_66290</name>
</gene>
<dbReference type="Gene3D" id="3.40.10.10">
    <property type="entry name" value="DNA Methylphosphotriester Repair Domain"/>
    <property type="match status" value="1"/>
</dbReference>
<keyword evidence="3" id="KW-1185">Reference proteome</keyword>
<proteinExistence type="predicted"/>
<accession>A0ABP7AQL7</accession>
<evidence type="ECO:0000313" key="2">
    <source>
        <dbReference type="EMBL" id="GAA3638116.1"/>
    </source>
</evidence>
<dbReference type="EMBL" id="BAAAZO010000012">
    <property type="protein sequence ID" value="GAA3638116.1"/>
    <property type="molecule type" value="Genomic_DNA"/>
</dbReference>
<evidence type="ECO:0000256" key="1">
    <source>
        <dbReference type="SAM" id="MobiDB-lite"/>
    </source>
</evidence>
<dbReference type="InterPro" id="IPR035451">
    <property type="entry name" value="Ada-like_dom_sf"/>
</dbReference>
<dbReference type="SUPFAM" id="SSF57884">
    <property type="entry name" value="Ada DNA repair protein, N-terminal domain (N-Ada 10)"/>
    <property type="match status" value="1"/>
</dbReference>
<comment type="caution">
    <text evidence="2">The sequence shown here is derived from an EMBL/GenBank/DDBJ whole genome shotgun (WGS) entry which is preliminary data.</text>
</comment>
<dbReference type="Proteomes" id="UP001501074">
    <property type="component" value="Unassembled WGS sequence"/>
</dbReference>
<feature type="region of interest" description="Disordered" evidence="1">
    <location>
        <begin position="95"/>
        <end position="140"/>
    </location>
</feature>
<sequence>MGGYRRVYTLLSADGRLYSSDVPGLLGGHRRLKVYGRLDCPSALRAIGQCRVGQTGGYLKYRVFFASEAVAIAAGYRPCGACLPVKYQAWREAQSAGDRVQEGRAREGRSREPVVEGRPVGKLPDEKLSAEKPSDRKQSD</sequence>
<protein>
    <recommendedName>
        <fullName evidence="4">Metal-binding protein</fullName>
    </recommendedName>
</protein>
<name>A0ABP7AQL7_9ACTN</name>